<dbReference type="InterPro" id="IPR036291">
    <property type="entry name" value="NAD(P)-bd_dom_sf"/>
</dbReference>
<dbReference type="OrthoDB" id="1879366at2759"/>
<evidence type="ECO:0000313" key="8">
    <source>
        <dbReference type="Proteomes" id="UP000269793"/>
    </source>
</evidence>
<dbReference type="VEuPathDB" id="FungiDB:DNF11_2965"/>
<dbReference type="CDD" id="cd05283">
    <property type="entry name" value="CAD1"/>
    <property type="match status" value="1"/>
</dbReference>
<dbReference type="Pfam" id="PF08240">
    <property type="entry name" value="ADH_N"/>
    <property type="match status" value="1"/>
</dbReference>
<dbReference type="InterPro" id="IPR013154">
    <property type="entry name" value="ADH-like_N"/>
</dbReference>
<keyword evidence="3 5" id="KW-0862">Zinc</keyword>
<dbReference type="EMBL" id="CP033152">
    <property type="protein sequence ID" value="AYO43915.1"/>
    <property type="molecule type" value="Genomic_DNA"/>
</dbReference>
<dbReference type="Pfam" id="PF00107">
    <property type="entry name" value="ADH_zinc_N"/>
    <property type="match status" value="1"/>
</dbReference>
<feature type="domain" description="Enoyl reductase (ER)" evidence="6">
    <location>
        <begin position="13"/>
        <end position="332"/>
    </location>
</feature>
<organism evidence="7 8">
    <name type="scientific">Malassezia restricta (strain ATCC 96810 / NBRC 103918 / CBS 7877)</name>
    <name type="common">Seborrheic dermatitis infection agent</name>
    <dbReference type="NCBI Taxonomy" id="425264"/>
    <lineage>
        <taxon>Eukaryota</taxon>
        <taxon>Fungi</taxon>
        <taxon>Dikarya</taxon>
        <taxon>Basidiomycota</taxon>
        <taxon>Ustilaginomycotina</taxon>
        <taxon>Malasseziomycetes</taxon>
        <taxon>Malasseziales</taxon>
        <taxon>Malasseziaceae</taxon>
        <taxon>Malassezia</taxon>
    </lineage>
</organism>
<keyword evidence="4 7" id="KW-0560">Oxidoreductase</keyword>
<dbReference type="PANTHER" id="PTHR42683">
    <property type="entry name" value="ALDEHYDE REDUCTASE"/>
    <property type="match status" value="1"/>
</dbReference>
<dbReference type="AlphaFoldDB" id="A0A3G2S733"/>
<evidence type="ECO:0000256" key="1">
    <source>
        <dbReference type="ARBA" id="ARBA00001947"/>
    </source>
</evidence>
<dbReference type="InterPro" id="IPR047109">
    <property type="entry name" value="CAD-like"/>
</dbReference>
<accession>A0A3G2S733</accession>
<dbReference type="PROSITE" id="PS00065">
    <property type="entry name" value="D_2_HYDROXYACID_DH_1"/>
    <property type="match status" value="1"/>
</dbReference>
<dbReference type="InterPro" id="IPR029752">
    <property type="entry name" value="D-isomer_DH_CS1"/>
</dbReference>
<dbReference type="FunFam" id="3.40.50.720:FF:000022">
    <property type="entry name" value="Cinnamyl alcohol dehydrogenase"/>
    <property type="match status" value="1"/>
</dbReference>
<gene>
    <name evidence="7" type="primary">adhA</name>
    <name evidence="7" type="ORF">DNF11_2965</name>
</gene>
<dbReference type="GO" id="GO:0016616">
    <property type="term" value="F:oxidoreductase activity, acting on the CH-OH group of donors, NAD or NADP as acceptor"/>
    <property type="evidence" value="ECO:0007669"/>
    <property type="project" value="InterPro"/>
</dbReference>
<name>A0A3G2S733_MALR7</name>
<dbReference type="SMART" id="SM00829">
    <property type="entry name" value="PKS_ER"/>
    <property type="match status" value="1"/>
</dbReference>
<reference evidence="7 8" key="1">
    <citation type="submission" date="2018-10" db="EMBL/GenBank/DDBJ databases">
        <title>Complete genome sequence of Malassezia restricta CBS 7877.</title>
        <authorList>
            <person name="Morand S.C."/>
            <person name="Bertignac M."/>
            <person name="Iltis A."/>
            <person name="Kolder I."/>
            <person name="Pirovano W."/>
            <person name="Jourdain R."/>
            <person name="Clavaud C."/>
        </authorList>
    </citation>
    <scope>NUCLEOTIDE SEQUENCE [LARGE SCALE GENOMIC DNA]</scope>
    <source>
        <strain evidence="7 8">CBS 7877</strain>
    </source>
</reference>
<dbReference type="InterPro" id="IPR011032">
    <property type="entry name" value="GroES-like_sf"/>
</dbReference>
<evidence type="ECO:0000256" key="4">
    <source>
        <dbReference type="ARBA" id="ARBA00023002"/>
    </source>
</evidence>
<dbReference type="STRING" id="425264.A0A3G2S733"/>
<evidence type="ECO:0000256" key="5">
    <source>
        <dbReference type="RuleBase" id="RU361277"/>
    </source>
</evidence>
<evidence type="ECO:0000256" key="3">
    <source>
        <dbReference type="ARBA" id="ARBA00022833"/>
    </source>
</evidence>
<comment type="cofactor">
    <cofactor evidence="1 5">
        <name>Zn(2+)</name>
        <dbReference type="ChEBI" id="CHEBI:29105"/>
    </cofactor>
</comment>
<comment type="similarity">
    <text evidence="5">Belongs to the zinc-containing alcohol dehydrogenase family.</text>
</comment>
<dbReference type="InterPro" id="IPR013149">
    <property type="entry name" value="ADH-like_C"/>
</dbReference>
<evidence type="ECO:0000259" key="6">
    <source>
        <dbReference type="SMART" id="SM00829"/>
    </source>
</evidence>
<evidence type="ECO:0000313" key="7">
    <source>
        <dbReference type="EMBL" id="AYO43915.1"/>
    </source>
</evidence>
<dbReference type="Gene3D" id="3.90.180.10">
    <property type="entry name" value="Medium-chain alcohol dehydrogenases, catalytic domain"/>
    <property type="match status" value="1"/>
</dbReference>
<dbReference type="SUPFAM" id="SSF50129">
    <property type="entry name" value="GroES-like"/>
    <property type="match status" value="1"/>
</dbReference>
<keyword evidence="2 5" id="KW-0479">Metal-binding</keyword>
<dbReference type="PROSITE" id="PS00059">
    <property type="entry name" value="ADH_ZINC"/>
    <property type="match status" value="1"/>
</dbReference>
<dbReference type="GO" id="GO:0008270">
    <property type="term" value="F:zinc ion binding"/>
    <property type="evidence" value="ECO:0007669"/>
    <property type="project" value="InterPro"/>
</dbReference>
<dbReference type="Gene3D" id="3.40.50.720">
    <property type="entry name" value="NAD(P)-binding Rossmann-like Domain"/>
    <property type="match status" value="1"/>
</dbReference>
<proteinExistence type="inferred from homology"/>
<keyword evidence="8" id="KW-1185">Reference proteome</keyword>
<dbReference type="SUPFAM" id="SSF51735">
    <property type="entry name" value="NAD(P)-binding Rossmann-fold domains"/>
    <property type="match status" value="1"/>
</dbReference>
<dbReference type="InterPro" id="IPR002328">
    <property type="entry name" value="ADH_Zn_CS"/>
</dbReference>
<dbReference type="EC" id="1.1.1.-" evidence="7"/>
<evidence type="ECO:0000256" key="2">
    <source>
        <dbReference type="ARBA" id="ARBA00022723"/>
    </source>
</evidence>
<dbReference type="InterPro" id="IPR020843">
    <property type="entry name" value="ER"/>
</dbReference>
<dbReference type="Proteomes" id="UP000269793">
    <property type="component" value="Chromosome V"/>
</dbReference>
<sequence length="343" mass="37654">MSATVDLGTVFKGTPSGKIIEAKGGTRQLRPHDVVIDIVYSGLCGTDLHYRKADMVLGHEGVGVVSQVGSEVRNFKVGDRAGWGYNHKSCGYCDHCFEGWDTLCSERTMYGVKDLDFGSFGDRAVIDADYVHKIPEGMDLRTAGPFQCGGSTVYGAIVHAGVKANDRVGVLGLGGLGHLAVQYLAKMGCEVVVFSGTNSKREQAMQLGAHEFVASKENPKFEGVKPLSSLIVTTSFLPDWDLYFSVMKRNGTIVPLSVSFDEMKLPYASLLMNQLCVKASLVAPRLIHRQMLEFSARNNIVPMIEELEMNEEGVNTAFDRLDKGDVRYRFVLRNPRYQGPAVK</sequence>
<protein>
    <submittedName>
        <fullName evidence="7">Putative formaldehyde dehydrogenase AdhA</fullName>
        <ecNumber evidence="7">1.1.1.-</ecNumber>
    </submittedName>
</protein>